<evidence type="ECO:0000256" key="2">
    <source>
        <dbReference type="ARBA" id="ARBA00022630"/>
    </source>
</evidence>
<proteinExistence type="inferred from homology"/>
<evidence type="ECO:0000256" key="3">
    <source>
        <dbReference type="ARBA" id="ARBA00022827"/>
    </source>
</evidence>
<accession>A0A3Q7HEY4</accession>
<dbReference type="OMA" id="CYEREEQ"/>
<dbReference type="AlphaFoldDB" id="A0A3Q7HEY4"/>
<dbReference type="Proteomes" id="UP000004994">
    <property type="component" value="Chromosome 5"/>
</dbReference>
<dbReference type="InParanoid" id="A0A3Q7HEY4"/>
<name>A0A3Q7HEY4_SOLLC</name>
<keyword evidence="2 6" id="KW-0285">Flavoprotein</keyword>
<keyword evidence="6" id="KW-0503">Monooxygenase</keyword>
<dbReference type="PRINTS" id="PR00370">
    <property type="entry name" value="FMOXYGENASE"/>
</dbReference>
<reference evidence="7" key="1">
    <citation type="journal article" date="2012" name="Nature">
        <title>The tomato genome sequence provides insights into fleshy fruit evolution.</title>
        <authorList>
            <consortium name="Tomato Genome Consortium"/>
        </authorList>
    </citation>
    <scope>NUCLEOTIDE SEQUENCE [LARGE SCALE GENOMIC DNA]</scope>
    <source>
        <strain evidence="7">cv. Heinz 1706</strain>
    </source>
</reference>
<dbReference type="Gramene" id="Solyc05g050920.3.1">
    <property type="protein sequence ID" value="Solyc05g050920.3.1"/>
    <property type="gene ID" value="Solyc05g050920.3"/>
</dbReference>
<dbReference type="EnsemblPlants" id="Solyc05g050920.3.1">
    <property type="protein sequence ID" value="Solyc05g050920.3.1"/>
    <property type="gene ID" value="Solyc05g050920.3"/>
</dbReference>
<evidence type="ECO:0000313" key="7">
    <source>
        <dbReference type="EnsemblPlants" id="Solyc05g050920.3.1"/>
    </source>
</evidence>
<evidence type="ECO:0000313" key="8">
    <source>
        <dbReference type="Proteomes" id="UP000004994"/>
    </source>
</evidence>
<dbReference type="GO" id="GO:0004497">
    <property type="term" value="F:monooxygenase activity"/>
    <property type="evidence" value="ECO:0000318"/>
    <property type="project" value="GO_Central"/>
</dbReference>
<dbReference type="GO" id="GO:0050661">
    <property type="term" value="F:NADP binding"/>
    <property type="evidence" value="ECO:0007669"/>
    <property type="project" value="InterPro"/>
</dbReference>
<keyword evidence="4" id="KW-0521">NADP</keyword>
<dbReference type="GO" id="GO:0050660">
    <property type="term" value="F:flavin adenine dinucleotide binding"/>
    <property type="evidence" value="ECO:0007669"/>
    <property type="project" value="InterPro"/>
</dbReference>
<keyword evidence="8" id="KW-1185">Reference proteome</keyword>
<dbReference type="Pfam" id="PF00743">
    <property type="entry name" value="FMO-like"/>
    <property type="match status" value="4"/>
</dbReference>
<dbReference type="SUPFAM" id="SSF51905">
    <property type="entry name" value="FAD/NAD(P)-binding domain"/>
    <property type="match status" value="4"/>
</dbReference>
<dbReference type="InterPro" id="IPR000960">
    <property type="entry name" value="Flavin_mOase"/>
</dbReference>
<dbReference type="InterPro" id="IPR050346">
    <property type="entry name" value="FMO-like"/>
</dbReference>
<dbReference type="STRING" id="4081.A0A3Q7HEY4"/>
<dbReference type="InterPro" id="IPR020946">
    <property type="entry name" value="Flavin_mOase-like"/>
</dbReference>
<dbReference type="InterPro" id="IPR036188">
    <property type="entry name" value="FAD/NAD-bd_sf"/>
</dbReference>
<reference evidence="7" key="2">
    <citation type="submission" date="2019-01" db="UniProtKB">
        <authorList>
            <consortium name="EnsemblPlants"/>
        </authorList>
    </citation>
    <scope>IDENTIFICATION</scope>
    <source>
        <strain evidence="7">cv. Heinz 1706</strain>
    </source>
</reference>
<evidence type="ECO:0000256" key="1">
    <source>
        <dbReference type="ARBA" id="ARBA00009183"/>
    </source>
</evidence>
<sequence length="799" mass="90291">MAESRKVAVIGAGASGIVTARELQREGHRVVVFEKSNQLGGVWVYNPRVETDLLSLDLNREIIHSSLYKSLRTNLPRKLMSFSDCSFDCAENGNRLNFPEHEEVLRFLNEFAKDFAINELIRLNTEVVRVAPVEFGGNRWVVESKSEELSSEEVFDSVVICNGHYTVPRIANIPGINKWPGKQIHSHNYRIPEPFKDQARPLYTFSIVVVIGDGPSGLDICRDIATVAKQVHLSTRYSEIVVSKLDNYENLWNHSKIEHVDESGEVIFFDGSSIHADIILHCTGYKYDFPFLETNGIVSVDDEGRVVGPLYKHVFPPKLSPCLSFVGTPYQGVLFRMFELQAKWIAQVLSGKVFLPSEEEMLADVEDHNRQLEEAGIPKRHTHRLDPQSPLMAESRKVAVIGAGPSGLVTTRELQREGHRVVVFEKSNQLGGLWAYNPRVETDLLSLDPNREIVHSSLYKSLRTNLPRKLMSFSDYSFDCAENGNQLNFPGHEEVLKFLNEFANDFVINELIRFNTEVVRVAPVEFGGNRWIVESKSEELSSEEVFDSVVICNGHYTVPRIANIPVVIGDGPSGLDICRDIATVAKQVHLSTRYSEIEVSKLDNYENLWNHSKIEHVDESGEVIFFDGSSIHADIILHSTGYKYDFPFLETNGLVSVDEEGRVVGPLYKHVFPPKLSPCLSFVGIPSKGIIFLGSELQAKWIAQVLSGKVLLPSEEEMLADVEDHNRQLEEAGIPKRDTHRLHPHVMEYMDWIAAQMGMPSLDPSLKEMYWSIYKCAGEVGYDNYRDLWVFENLTQSSL</sequence>
<evidence type="ECO:0000256" key="4">
    <source>
        <dbReference type="ARBA" id="ARBA00022857"/>
    </source>
</evidence>
<evidence type="ECO:0000256" key="6">
    <source>
        <dbReference type="RuleBase" id="RU361177"/>
    </source>
</evidence>
<dbReference type="EC" id="1.-.-.-" evidence="6"/>
<keyword evidence="3 6" id="KW-0274">FAD</keyword>
<dbReference type="PANTHER" id="PTHR23023">
    <property type="entry name" value="DIMETHYLANILINE MONOOXYGENASE"/>
    <property type="match status" value="1"/>
</dbReference>
<organism evidence="7">
    <name type="scientific">Solanum lycopersicum</name>
    <name type="common">Tomato</name>
    <name type="synonym">Lycopersicon esculentum</name>
    <dbReference type="NCBI Taxonomy" id="4081"/>
    <lineage>
        <taxon>Eukaryota</taxon>
        <taxon>Viridiplantae</taxon>
        <taxon>Streptophyta</taxon>
        <taxon>Embryophyta</taxon>
        <taxon>Tracheophyta</taxon>
        <taxon>Spermatophyta</taxon>
        <taxon>Magnoliopsida</taxon>
        <taxon>eudicotyledons</taxon>
        <taxon>Gunneridae</taxon>
        <taxon>Pentapetalae</taxon>
        <taxon>asterids</taxon>
        <taxon>lamiids</taxon>
        <taxon>Solanales</taxon>
        <taxon>Solanaceae</taxon>
        <taxon>Solanoideae</taxon>
        <taxon>Solaneae</taxon>
        <taxon>Solanum</taxon>
        <taxon>Solanum subgen. Lycopersicon</taxon>
    </lineage>
</organism>
<comment type="cofactor">
    <cofactor evidence="6">
        <name>FAD</name>
        <dbReference type="ChEBI" id="CHEBI:57692"/>
    </cofactor>
</comment>
<keyword evidence="5 6" id="KW-0560">Oxidoreductase</keyword>
<dbReference type="Gene3D" id="3.50.50.60">
    <property type="entry name" value="FAD/NAD(P)-binding domain"/>
    <property type="match status" value="4"/>
</dbReference>
<dbReference type="GO" id="GO:0004499">
    <property type="term" value="F:N,N-dimethylaniline monooxygenase activity"/>
    <property type="evidence" value="ECO:0007669"/>
    <property type="project" value="InterPro"/>
</dbReference>
<dbReference type="PaxDb" id="4081-Solyc05g050910.2.1"/>
<comment type="similarity">
    <text evidence="1 6">Belongs to the FMO family.</text>
</comment>
<evidence type="ECO:0000256" key="5">
    <source>
        <dbReference type="ARBA" id="ARBA00023002"/>
    </source>
</evidence>
<protein>
    <recommendedName>
        <fullName evidence="6">Flavin-containing monooxygenase</fullName>
        <ecNumber evidence="6">1.-.-.-</ecNumber>
    </recommendedName>
</protein>